<dbReference type="GO" id="GO:0046933">
    <property type="term" value="F:proton-transporting ATP synthase activity, rotational mechanism"/>
    <property type="evidence" value="ECO:0007669"/>
    <property type="project" value="UniProtKB-UniRule"/>
</dbReference>
<evidence type="ECO:0000256" key="9">
    <source>
        <dbReference type="RuleBase" id="RU003656"/>
    </source>
</evidence>
<dbReference type="HAMAP" id="MF_00530">
    <property type="entry name" value="ATP_synth_epsil_bac"/>
    <property type="match status" value="1"/>
</dbReference>
<dbReference type="Proteomes" id="UP000767446">
    <property type="component" value="Unassembled WGS sequence"/>
</dbReference>
<dbReference type="NCBIfam" id="TIGR01216">
    <property type="entry name" value="ATP_synt_epsi"/>
    <property type="match status" value="1"/>
</dbReference>
<gene>
    <name evidence="8 11" type="primary">atpC</name>
    <name evidence="11" type="ORF">DSM107014_12515</name>
</gene>
<evidence type="ECO:0000256" key="3">
    <source>
        <dbReference type="ARBA" id="ARBA00022448"/>
    </source>
</evidence>
<dbReference type="GO" id="GO:0005524">
    <property type="term" value="F:ATP binding"/>
    <property type="evidence" value="ECO:0007669"/>
    <property type="project" value="UniProtKB-UniRule"/>
</dbReference>
<evidence type="ECO:0000256" key="5">
    <source>
        <dbReference type="ARBA" id="ARBA00023136"/>
    </source>
</evidence>
<keyword evidence="3 8" id="KW-0813">Transport</keyword>
<dbReference type="Gene3D" id="2.60.15.10">
    <property type="entry name" value="F0F1 ATP synthase delta/epsilon subunit, N-terminal"/>
    <property type="match status" value="1"/>
</dbReference>
<keyword evidence="7 8" id="KW-0066">ATP synthesis</keyword>
<evidence type="ECO:0000313" key="12">
    <source>
        <dbReference type="Proteomes" id="UP000767446"/>
    </source>
</evidence>
<evidence type="ECO:0000259" key="10">
    <source>
        <dbReference type="Pfam" id="PF02823"/>
    </source>
</evidence>
<dbReference type="EMBL" id="JADQBC010000083">
    <property type="protein sequence ID" value="MBR8828702.1"/>
    <property type="molecule type" value="Genomic_DNA"/>
</dbReference>
<dbReference type="Pfam" id="PF02823">
    <property type="entry name" value="ATP-synt_DE_N"/>
    <property type="match status" value="1"/>
</dbReference>
<proteinExistence type="inferred from homology"/>
<dbReference type="InterPro" id="IPR036771">
    <property type="entry name" value="ATPsynth_dsu/esu_N"/>
</dbReference>
<comment type="caution">
    <text evidence="11">The sequence shown here is derived from an EMBL/GenBank/DDBJ whole genome shotgun (WGS) entry which is preliminary data.</text>
</comment>
<dbReference type="AlphaFoldDB" id="A0A941JTI4"/>
<comment type="subcellular location">
    <subcellularLocation>
        <location evidence="8">Cellular thylakoid membrane</location>
        <topology evidence="8">Peripheral membrane protein</topology>
    </subcellularLocation>
    <subcellularLocation>
        <location evidence="1">Endomembrane system</location>
        <topology evidence="1">Peripheral membrane protein</topology>
    </subcellularLocation>
</comment>
<evidence type="ECO:0000256" key="4">
    <source>
        <dbReference type="ARBA" id="ARBA00023065"/>
    </source>
</evidence>
<evidence type="ECO:0000256" key="2">
    <source>
        <dbReference type="ARBA" id="ARBA00005712"/>
    </source>
</evidence>
<organism evidence="11 12">
    <name type="scientific">Gomphosphaeria aponina SAG 52.96 = DSM 107014</name>
    <dbReference type="NCBI Taxonomy" id="1521640"/>
    <lineage>
        <taxon>Bacteria</taxon>
        <taxon>Bacillati</taxon>
        <taxon>Cyanobacteriota</taxon>
        <taxon>Cyanophyceae</taxon>
        <taxon>Oscillatoriophycideae</taxon>
        <taxon>Chroococcales</taxon>
        <taxon>Gomphosphaeriaceae</taxon>
        <taxon>Gomphosphaeria</taxon>
    </lineage>
</organism>
<protein>
    <recommendedName>
        <fullName evidence="8">ATP synthase epsilon chain</fullName>
    </recommendedName>
    <alternativeName>
        <fullName evidence="8">ATP synthase F1 sector epsilon subunit</fullName>
    </alternativeName>
    <alternativeName>
        <fullName evidence="8">F-ATPase epsilon subunit</fullName>
    </alternativeName>
</protein>
<accession>A0A941JTI4</accession>
<dbReference type="PANTHER" id="PTHR13822">
    <property type="entry name" value="ATP SYNTHASE DELTA/EPSILON CHAIN"/>
    <property type="match status" value="1"/>
</dbReference>
<keyword evidence="5 8" id="KW-0472">Membrane</keyword>
<comment type="subunit">
    <text evidence="8 9">F-type ATPases have 2 components, CF(1) - the catalytic core - and CF(0) - the membrane proton channel. CF(1) has five subunits: alpha(3), beta(3), gamma(1), delta(1), epsilon(1). CF(0) has three main subunits: a, b and c.</text>
</comment>
<evidence type="ECO:0000313" key="11">
    <source>
        <dbReference type="EMBL" id="MBR8828702.1"/>
    </source>
</evidence>
<dbReference type="CDD" id="cd12152">
    <property type="entry name" value="F1-ATPase_delta"/>
    <property type="match status" value="1"/>
</dbReference>
<name>A0A941JTI4_9CHRO</name>
<sequence length="149" mass="16203">MIQLLDHRALPELKTPKSLAVRIVTPGGIFWQGQAQSVTLPSKDGEMGILKGHVAVTAILDVGVLWLRSNGKVFFFSVQKGFAQVEADQVIVIVNQAELGNEINPEQAQYSLEIAANNCHLAVSLPDKIQAKRALKLAQVRLKAAQGLR</sequence>
<dbReference type="SUPFAM" id="SSF51344">
    <property type="entry name" value="Epsilon subunit of F1F0-ATP synthase N-terminal domain"/>
    <property type="match status" value="1"/>
</dbReference>
<dbReference type="PANTHER" id="PTHR13822:SF10">
    <property type="entry name" value="ATP SYNTHASE EPSILON CHAIN, CHLOROPLASTIC"/>
    <property type="match status" value="1"/>
</dbReference>
<reference evidence="11" key="1">
    <citation type="submission" date="2021-02" db="EMBL/GenBank/DDBJ databases">
        <title>Metagenome analyses of Stigonema ocellatum DSM 106950, Chlorogloea purpurea SAG 13.99 and Gomphosphaeria aponina DSM 107014.</title>
        <authorList>
            <person name="Marter P."/>
            <person name="Huang S."/>
        </authorList>
    </citation>
    <scope>NUCLEOTIDE SEQUENCE</scope>
    <source>
        <strain evidence="11">JP213</strain>
    </source>
</reference>
<keyword evidence="8" id="KW-0793">Thylakoid</keyword>
<comment type="similarity">
    <text evidence="2 8 9">Belongs to the ATPase epsilon chain family.</text>
</comment>
<evidence type="ECO:0000256" key="7">
    <source>
        <dbReference type="ARBA" id="ARBA00023310"/>
    </source>
</evidence>
<dbReference type="InterPro" id="IPR001469">
    <property type="entry name" value="ATP_synth_F1_dsu/esu"/>
</dbReference>
<evidence type="ECO:0000256" key="1">
    <source>
        <dbReference type="ARBA" id="ARBA00004184"/>
    </source>
</evidence>
<evidence type="ECO:0000256" key="6">
    <source>
        <dbReference type="ARBA" id="ARBA00023196"/>
    </source>
</evidence>
<feature type="domain" description="ATP synthase F1 complex delta/epsilon subunit N-terminal" evidence="10">
    <location>
        <begin position="20"/>
        <end position="97"/>
    </location>
</feature>
<dbReference type="GO" id="GO:0045259">
    <property type="term" value="C:proton-transporting ATP synthase complex"/>
    <property type="evidence" value="ECO:0007669"/>
    <property type="project" value="UniProtKB-KW"/>
</dbReference>
<dbReference type="GO" id="GO:0031676">
    <property type="term" value="C:plasma membrane-derived thylakoid membrane"/>
    <property type="evidence" value="ECO:0007669"/>
    <property type="project" value="UniProtKB-SubCell"/>
</dbReference>
<evidence type="ECO:0000256" key="8">
    <source>
        <dbReference type="HAMAP-Rule" id="MF_00530"/>
    </source>
</evidence>
<dbReference type="InterPro" id="IPR020546">
    <property type="entry name" value="ATP_synth_F1_dsu/esu_N"/>
</dbReference>
<keyword evidence="4 8" id="KW-0406">Ion transport</keyword>
<comment type="function">
    <text evidence="8">Produces ATP from ADP in the presence of a proton gradient across the membrane.</text>
</comment>
<keyword evidence="8" id="KW-0375">Hydrogen ion transport</keyword>
<keyword evidence="6 8" id="KW-0139">CF(1)</keyword>
<dbReference type="GO" id="GO:0012505">
    <property type="term" value="C:endomembrane system"/>
    <property type="evidence" value="ECO:0007669"/>
    <property type="project" value="UniProtKB-SubCell"/>
</dbReference>